<feature type="region of interest" description="Disordered" evidence="10">
    <location>
        <begin position="370"/>
        <end position="500"/>
    </location>
</feature>
<organism evidence="12 13">
    <name type="scientific">Schizophyllum amplum</name>
    <dbReference type="NCBI Taxonomy" id="97359"/>
    <lineage>
        <taxon>Eukaryota</taxon>
        <taxon>Fungi</taxon>
        <taxon>Dikarya</taxon>
        <taxon>Basidiomycota</taxon>
        <taxon>Agaricomycotina</taxon>
        <taxon>Agaricomycetes</taxon>
        <taxon>Agaricomycetidae</taxon>
        <taxon>Agaricales</taxon>
        <taxon>Schizophyllaceae</taxon>
        <taxon>Schizophyllum</taxon>
    </lineage>
</organism>
<keyword evidence="4 11" id="KW-0812">Transmembrane</keyword>
<dbReference type="InterPro" id="IPR001499">
    <property type="entry name" value="GPCR_STE3"/>
</dbReference>
<feature type="transmembrane region" description="Helical" evidence="11">
    <location>
        <begin position="207"/>
        <end position="231"/>
    </location>
</feature>
<keyword evidence="8 12" id="KW-0675">Receptor</keyword>
<evidence type="ECO:0000313" key="12">
    <source>
        <dbReference type="EMBL" id="TRM58334.1"/>
    </source>
</evidence>
<dbReference type="PRINTS" id="PR00899">
    <property type="entry name" value="GPCRSTE3"/>
</dbReference>
<evidence type="ECO:0000256" key="5">
    <source>
        <dbReference type="ARBA" id="ARBA00022989"/>
    </source>
</evidence>
<comment type="subcellular location">
    <subcellularLocation>
        <location evidence="1">Membrane</location>
        <topology evidence="1">Multi-pass membrane protein</topology>
    </subcellularLocation>
</comment>
<evidence type="ECO:0000313" key="13">
    <source>
        <dbReference type="Proteomes" id="UP000320762"/>
    </source>
</evidence>
<reference evidence="12 13" key="1">
    <citation type="journal article" date="2019" name="New Phytol.">
        <title>Comparative genomics reveals unique wood-decay strategies and fruiting body development in the Schizophyllaceae.</title>
        <authorList>
            <person name="Almasi E."/>
            <person name="Sahu N."/>
            <person name="Krizsan K."/>
            <person name="Balint B."/>
            <person name="Kovacs G.M."/>
            <person name="Kiss B."/>
            <person name="Cseklye J."/>
            <person name="Drula E."/>
            <person name="Henrissat B."/>
            <person name="Nagy I."/>
            <person name="Chovatia M."/>
            <person name="Adam C."/>
            <person name="LaButti K."/>
            <person name="Lipzen A."/>
            <person name="Riley R."/>
            <person name="Grigoriev I.V."/>
            <person name="Nagy L.G."/>
        </authorList>
    </citation>
    <scope>NUCLEOTIDE SEQUENCE [LARGE SCALE GENOMIC DNA]</scope>
    <source>
        <strain evidence="12 13">NL-1724</strain>
    </source>
</reference>
<dbReference type="AlphaFoldDB" id="A0A550C0K9"/>
<proteinExistence type="inferred from homology"/>
<evidence type="ECO:0000256" key="4">
    <source>
        <dbReference type="ARBA" id="ARBA00022692"/>
    </source>
</evidence>
<dbReference type="Proteomes" id="UP000320762">
    <property type="component" value="Unassembled WGS sequence"/>
</dbReference>
<feature type="transmembrane region" description="Helical" evidence="11">
    <location>
        <begin position="112"/>
        <end position="136"/>
    </location>
</feature>
<dbReference type="GO" id="GO:0000750">
    <property type="term" value="P:pheromone-dependent signal transduction involved in conjugation with cellular fusion"/>
    <property type="evidence" value="ECO:0007669"/>
    <property type="project" value="TreeGrafter"/>
</dbReference>
<comment type="similarity">
    <text evidence="2">Belongs to the G-protein coupled receptor 4 family.</text>
</comment>
<evidence type="ECO:0000256" key="7">
    <source>
        <dbReference type="ARBA" id="ARBA00023136"/>
    </source>
</evidence>
<evidence type="ECO:0000256" key="9">
    <source>
        <dbReference type="ARBA" id="ARBA00023224"/>
    </source>
</evidence>
<dbReference type="CDD" id="cd14966">
    <property type="entry name" value="7tmD_STE3"/>
    <property type="match status" value="1"/>
</dbReference>
<feature type="compositionally biased region" description="Low complexity" evidence="10">
    <location>
        <begin position="418"/>
        <end position="429"/>
    </location>
</feature>
<evidence type="ECO:0000256" key="3">
    <source>
        <dbReference type="ARBA" id="ARBA00022507"/>
    </source>
</evidence>
<feature type="transmembrane region" description="Helical" evidence="11">
    <location>
        <begin position="274"/>
        <end position="293"/>
    </location>
</feature>
<keyword evidence="6" id="KW-0297">G-protein coupled receptor</keyword>
<keyword evidence="9" id="KW-0807">Transducer</keyword>
<feature type="transmembrane region" description="Helical" evidence="11">
    <location>
        <begin position="40"/>
        <end position="60"/>
    </location>
</feature>
<feature type="compositionally biased region" description="Low complexity" evidence="10">
    <location>
        <begin position="489"/>
        <end position="500"/>
    </location>
</feature>
<evidence type="ECO:0000256" key="8">
    <source>
        <dbReference type="ARBA" id="ARBA00023170"/>
    </source>
</evidence>
<feature type="transmembrane region" description="Helical" evidence="11">
    <location>
        <begin position="6"/>
        <end position="28"/>
    </location>
</feature>
<dbReference type="GO" id="GO:0004934">
    <property type="term" value="F:mating-type alpha-factor pheromone receptor activity"/>
    <property type="evidence" value="ECO:0007669"/>
    <property type="project" value="InterPro"/>
</dbReference>
<comment type="caution">
    <text evidence="12">The sequence shown here is derived from an EMBL/GenBank/DDBJ whole genome shotgun (WGS) entry which is preliminary data.</text>
</comment>
<evidence type="ECO:0000256" key="10">
    <source>
        <dbReference type="SAM" id="MobiDB-lite"/>
    </source>
</evidence>
<evidence type="ECO:0000256" key="6">
    <source>
        <dbReference type="ARBA" id="ARBA00023040"/>
    </source>
</evidence>
<dbReference type="GO" id="GO:0005886">
    <property type="term" value="C:plasma membrane"/>
    <property type="evidence" value="ECO:0007669"/>
    <property type="project" value="TreeGrafter"/>
</dbReference>
<evidence type="ECO:0000256" key="11">
    <source>
        <dbReference type="SAM" id="Phobius"/>
    </source>
</evidence>
<protein>
    <submittedName>
        <fullName evidence="12">Pheromone A receptor-domain-containing protein</fullName>
    </submittedName>
</protein>
<feature type="compositionally biased region" description="Basic and acidic residues" evidence="10">
    <location>
        <begin position="430"/>
        <end position="441"/>
    </location>
</feature>
<gene>
    <name evidence="12" type="ORF">BD626DRAFT_512218</name>
</gene>
<accession>A0A550C0K9</accession>
<keyword evidence="5 11" id="KW-1133">Transmembrane helix</keyword>
<keyword evidence="3" id="KW-0589">Pheromone response</keyword>
<name>A0A550C0K9_9AGAR</name>
<evidence type="ECO:0000256" key="1">
    <source>
        <dbReference type="ARBA" id="ARBA00004141"/>
    </source>
</evidence>
<dbReference type="EMBL" id="VDMD01000037">
    <property type="protein sequence ID" value="TRM58334.1"/>
    <property type="molecule type" value="Genomic_DNA"/>
</dbReference>
<dbReference type="InterPro" id="IPR000481">
    <property type="entry name" value="GPCR_Pheromne_B_alpha_rcpt"/>
</dbReference>
<feature type="region of interest" description="Disordered" evidence="10">
    <location>
        <begin position="514"/>
        <end position="573"/>
    </location>
</feature>
<dbReference type="PRINTS" id="PR00901">
    <property type="entry name" value="PHEROMONEBAR"/>
</dbReference>
<keyword evidence="7 11" id="KW-0472">Membrane</keyword>
<evidence type="ECO:0000256" key="2">
    <source>
        <dbReference type="ARBA" id="ARBA00011085"/>
    </source>
</evidence>
<dbReference type="PANTHER" id="PTHR28097">
    <property type="entry name" value="PHEROMONE A FACTOR RECEPTOR"/>
    <property type="match status" value="1"/>
</dbReference>
<feature type="transmembrane region" description="Helical" evidence="11">
    <location>
        <begin position="160"/>
        <end position="186"/>
    </location>
</feature>
<dbReference type="PANTHER" id="PTHR28097:SF1">
    <property type="entry name" value="PHEROMONE A FACTOR RECEPTOR"/>
    <property type="match status" value="1"/>
</dbReference>
<feature type="compositionally biased region" description="Low complexity" evidence="10">
    <location>
        <begin position="454"/>
        <end position="468"/>
    </location>
</feature>
<sequence length="573" mass="63299">MLSHDPTYPLFPTMAFLGFVVSLIPLPWHIHAWNSGTCAYMLWTATACLLSFINSLVWKGNAINFAPVWCDISSKLLLGVGIGIPASGLCISRRLYKITSMRTVSISRRDKLNAIAVDLAIAVGIPILVMILHVVVQPHRFDILEDVGCYAVVYITLPAYFLFFMWPLVLGSISFVYSALCLRAFYIRRLQFAQILAHNKSLDASRYMRLMLLAIMDMCCTIPFGALSIYLGTHNVEAAPWISWADTHYDFGHIDQIPAIIWRSNSSYERSVEMTRWLPVACAFLFFGLFGFASEARRYYGECFATVLRKLGRAPNPKLRAFKIAPPKWDNKPSAGSLPVYAPNKESSDRFASKKNAFNSTSDTFASTTAANSSMDFDPEKGIPLPSSPATTAPPEYEYHERDLPDLPVHVIPPSPPSSDSSSPSSSRRSSTDIEHREFSFHRLPSRSILGGPSTSSLHSQSLPSLRAAPPPMPTPQPATLHAPHHTRSQSSLRSLATSLASSTGGQDVIYIYDAYGDSPSPSPPPFSNLTPTTAQPEMRQSRRATPLFIGRRAHSPSPVRVTVSTEHEAFEA</sequence>
<dbReference type="Pfam" id="PF02076">
    <property type="entry name" value="STE3"/>
    <property type="match status" value="1"/>
</dbReference>
<feature type="transmembrane region" description="Helical" evidence="11">
    <location>
        <begin position="72"/>
        <end position="91"/>
    </location>
</feature>
<dbReference type="OrthoDB" id="2874149at2759"/>
<keyword evidence="13" id="KW-1185">Reference proteome</keyword>